<evidence type="ECO:0000256" key="1">
    <source>
        <dbReference type="ARBA" id="ARBA00001913"/>
    </source>
</evidence>
<dbReference type="InterPro" id="IPR024607">
    <property type="entry name" value="Sulfatase_CS"/>
</dbReference>
<evidence type="ECO:0000256" key="5">
    <source>
        <dbReference type="ARBA" id="ARBA00022801"/>
    </source>
</evidence>
<dbReference type="Gene3D" id="3.40.720.10">
    <property type="entry name" value="Alkaline Phosphatase, subunit A"/>
    <property type="match status" value="1"/>
</dbReference>
<dbReference type="OrthoDB" id="9765065at2"/>
<dbReference type="InterPro" id="IPR050738">
    <property type="entry name" value="Sulfatase"/>
</dbReference>
<dbReference type="GO" id="GO:0046872">
    <property type="term" value="F:metal ion binding"/>
    <property type="evidence" value="ECO:0007669"/>
    <property type="project" value="UniProtKB-KW"/>
</dbReference>
<keyword evidence="4" id="KW-0732">Signal</keyword>
<sequence>MRNLGFIFLILLTISCKTKEQKVKVEKPNILFIVADDLGYSDLGFMGSEYYETPNIDEIAANGMVFTNGYAGCQVCSPSRATLLTGQFTARHGVTDWIGAPEGEAWRTKNRYTKVLPAAYKHHIDTNMVTLPMALKNAGYATFFAGKWHLGDEGFYPENYGFDMNKGGYHRGGPAGGYFAPFNNPKLDNKEPGENLSMRLAKETVNFIKASKDKPFLAYLSFYAVHGPIQTSKEKWEKYRDKAIENGVAEKGFEEGDLLPMRKYQDNPVYGGLVETMDDAVGMVLNALKETGLDKNTIVIFTSDNGGVTSGDNYSTNNLPLKGGKGYQWEGGIRIPYVVSVPWMHQQAEQSNIPVAGSDFFPTILDLAGLPLPSNAQVDGKSIVPVLKGNTLEERPLYWHYPHYGNQGGRPVSIVRKGDWKLIHFWEDGHNELYNLVKDIHEDNDLAKLQPEKTTQMSKALLNWLEEVGAKYPEPDPLYDAIKEKEAIAKKKKNMFNYHETLRKDMLQNDWQPNKTWWGSIQTVD</sequence>
<reference evidence="8 9" key="1">
    <citation type="submission" date="2017-06" db="EMBL/GenBank/DDBJ databases">
        <authorList>
            <person name="Kim H.J."/>
            <person name="Triplett B.A."/>
        </authorList>
    </citation>
    <scope>NUCLEOTIDE SEQUENCE [LARGE SCALE GENOMIC DNA]</scope>
    <source>
        <strain evidence="8 9">DSM 29150</strain>
    </source>
</reference>
<dbReference type="Proteomes" id="UP000198384">
    <property type="component" value="Unassembled WGS sequence"/>
</dbReference>
<protein>
    <submittedName>
        <fullName evidence="8">Arylsulfatase A</fullName>
    </submittedName>
</protein>
<dbReference type="PROSITE" id="PS51257">
    <property type="entry name" value="PROKAR_LIPOPROTEIN"/>
    <property type="match status" value="1"/>
</dbReference>
<evidence type="ECO:0000256" key="6">
    <source>
        <dbReference type="ARBA" id="ARBA00022837"/>
    </source>
</evidence>
<evidence type="ECO:0000256" key="2">
    <source>
        <dbReference type="ARBA" id="ARBA00008779"/>
    </source>
</evidence>
<dbReference type="AlphaFoldDB" id="A0A238YJS5"/>
<keyword evidence="5" id="KW-0378">Hydrolase</keyword>
<evidence type="ECO:0000259" key="7">
    <source>
        <dbReference type="Pfam" id="PF00884"/>
    </source>
</evidence>
<dbReference type="SUPFAM" id="SSF53649">
    <property type="entry name" value="Alkaline phosphatase-like"/>
    <property type="match status" value="1"/>
</dbReference>
<evidence type="ECO:0000256" key="4">
    <source>
        <dbReference type="ARBA" id="ARBA00022729"/>
    </source>
</evidence>
<keyword evidence="3" id="KW-0479">Metal-binding</keyword>
<keyword evidence="9" id="KW-1185">Reference proteome</keyword>
<comment type="similarity">
    <text evidence="2">Belongs to the sulfatase family.</text>
</comment>
<dbReference type="Pfam" id="PF00884">
    <property type="entry name" value="Sulfatase"/>
    <property type="match status" value="1"/>
</dbReference>
<dbReference type="PANTHER" id="PTHR42693:SF42">
    <property type="entry name" value="ARYLSULFATASE G"/>
    <property type="match status" value="1"/>
</dbReference>
<organism evidence="8 9">
    <name type="scientific">Lutibacter agarilyticus</name>
    <dbReference type="NCBI Taxonomy" id="1109740"/>
    <lineage>
        <taxon>Bacteria</taxon>
        <taxon>Pseudomonadati</taxon>
        <taxon>Bacteroidota</taxon>
        <taxon>Flavobacteriia</taxon>
        <taxon>Flavobacteriales</taxon>
        <taxon>Flavobacteriaceae</taxon>
        <taxon>Lutibacter</taxon>
    </lineage>
</organism>
<dbReference type="EMBL" id="FZNT01000009">
    <property type="protein sequence ID" value="SNR71506.1"/>
    <property type="molecule type" value="Genomic_DNA"/>
</dbReference>
<proteinExistence type="inferred from homology"/>
<evidence type="ECO:0000256" key="3">
    <source>
        <dbReference type="ARBA" id="ARBA00022723"/>
    </source>
</evidence>
<feature type="domain" description="Sulfatase N-terminal" evidence="7">
    <location>
        <begin position="28"/>
        <end position="369"/>
    </location>
</feature>
<evidence type="ECO:0000313" key="8">
    <source>
        <dbReference type="EMBL" id="SNR71506.1"/>
    </source>
</evidence>
<dbReference type="Gene3D" id="3.30.1120.10">
    <property type="match status" value="1"/>
</dbReference>
<comment type="cofactor">
    <cofactor evidence="1">
        <name>Ca(2+)</name>
        <dbReference type="ChEBI" id="CHEBI:29108"/>
    </cofactor>
</comment>
<gene>
    <name evidence="8" type="ORF">SAMN06265371_109141</name>
</gene>
<accession>A0A238YJS5</accession>
<dbReference type="InterPro" id="IPR000917">
    <property type="entry name" value="Sulfatase_N"/>
</dbReference>
<dbReference type="InterPro" id="IPR017850">
    <property type="entry name" value="Alkaline_phosphatase_core_sf"/>
</dbReference>
<evidence type="ECO:0000313" key="9">
    <source>
        <dbReference type="Proteomes" id="UP000198384"/>
    </source>
</evidence>
<dbReference type="CDD" id="cd16144">
    <property type="entry name" value="ARS_like"/>
    <property type="match status" value="1"/>
</dbReference>
<dbReference type="PANTHER" id="PTHR42693">
    <property type="entry name" value="ARYLSULFATASE FAMILY MEMBER"/>
    <property type="match status" value="1"/>
</dbReference>
<dbReference type="PROSITE" id="PS00149">
    <property type="entry name" value="SULFATASE_2"/>
    <property type="match status" value="1"/>
</dbReference>
<name>A0A238YJS5_9FLAO</name>
<keyword evidence="6" id="KW-0106">Calcium</keyword>
<dbReference type="GO" id="GO:0004065">
    <property type="term" value="F:arylsulfatase activity"/>
    <property type="evidence" value="ECO:0007669"/>
    <property type="project" value="TreeGrafter"/>
</dbReference>